<evidence type="ECO:0000313" key="4">
    <source>
        <dbReference type="EMBL" id="KGM11562.1"/>
    </source>
</evidence>
<evidence type="ECO:0000313" key="5">
    <source>
        <dbReference type="Proteomes" id="UP000029839"/>
    </source>
</evidence>
<evidence type="ECO:0000256" key="1">
    <source>
        <dbReference type="SAM" id="MobiDB-lite"/>
    </source>
</evidence>
<organism evidence="4 5">
    <name type="scientific">Cellulomonas carbonis T26</name>
    <dbReference type="NCBI Taxonomy" id="947969"/>
    <lineage>
        <taxon>Bacteria</taxon>
        <taxon>Bacillati</taxon>
        <taxon>Actinomycetota</taxon>
        <taxon>Actinomycetes</taxon>
        <taxon>Micrococcales</taxon>
        <taxon>Cellulomonadaceae</taxon>
        <taxon>Cellulomonas</taxon>
    </lineage>
</organism>
<dbReference type="InterPro" id="IPR025403">
    <property type="entry name" value="TgpA-like_C"/>
</dbReference>
<proteinExistence type="predicted"/>
<feature type="domain" description="Protein-glutamine gamma-glutamyltransferase-like C-terminal" evidence="3">
    <location>
        <begin position="227"/>
        <end position="295"/>
    </location>
</feature>
<sequence>MVLPPGRATVTRRSTRWPGTPHRASDGVGSRVGVGGARHDGPVSEWGDRAGRGAAGAAEDARAAVLPPVPDPRRAAVRLAVVVALLALVVLATALSGPWRPTVTPFRGAETVLPEVPDVVSPTLPPEAREDVAALDRLPELPVELGWLWSLVAVALSIALGLAVLQVIRRHQLRDPASDPAHGDQEAGDAVLADGFLPDLDELRTGVAGAAEHLRSHARPADAVVAAWVALEEAAERSGVPRHPAATPTEFTVDVLDRTSADPRAVRTLLGLYLRARFGDEYLTADDVAAATTALGTLASTLGPRT</sequence>
<keyword evidence="2" id="KW-0812">Transmembrane</keyword>
<feature type="compositionally biased region" description="Basic and acidic residues" evidence="1">
    <location>
        <begin position="37"/>
        <end position="51"/>
    </location>
</feature>
<reference evidence="4 5" key="2">
    <citation type="journal article" date="2015" name="Stand. Genomic Sci.">
        <title>Draft genome sequence of Cellulomonas carbonis T26(T) and comparative analysis of six Cellulomonas genomes.</title>
        <authorList>
            <person name="Zhuang W."/>
            <person name="Zhang S."/>
            <person name="Xia X."/>
            <person name="Wang G."/>
        </authorList>
    </citation>
    <scope>NUCLEOTIDE SEQUENCE [LARGE SCALE GENOMIC DNA]</scope>
    <source>
        <strain evidence="4 5">T26</strain>
    </source>
</reference>
<feature type="region of interest" description="Disordered" evidence="1">
    <location>
        <begin position="1"/>
        <end position="54"/>
    </location>
</feature>
<feature type="transmembrane region" description="Helical" evidence="2">
    <location>
        <begin position="147"/>
        <end position="168"/>
    </location>
</feature>
<gene>
    <name evidence="4" type="ORF">N868_05385</name>
</gene>
<evidence type="ECO:0000256" key="2">
    <source>
        <dbReference type="SAM" id="Phobius"/>
    </source>
</evidence>
<protein>
    <recommendedName>
        <fullName evidence="3">Protein-glutamine gamma-glutamyltransferase-like C-terminal domain-containing protein</fullName>
    </recommendedName>
</protein>
<name>A0A0A0BV22_9CELL</name>
<comment type="caution">
    <text evidence="4">The sequence shown here is derived from an EMBL/GenBank/DDBJ whole genome shotgun (WGS) entry which is preliminary data.</text>
</comment>
<feature type="transmembrane region" description="Helical" evidence="2">
    <location>
        <begin position="75"/>
        <end position="95"/>
    </location>
</feature>
<evidence type="ECO:0000259" key="3">
    <source>
        <dbReference type="Pfam" id="PF13559"/>
    </source>
</evidence>
<reference evidence="4 5" key="1">
    <citation type="submission" date="2013-08" db="EMBL/GenBank/DDBJ databases">
        <title>Genome sequencing of Cellulomonas carbonis T26.</title>
        <authorList>
            <person name="Chen F."/>
            <person name="Li Y."/>
            <person name="Wang G."/>
        </authorList>
    </citation>
    <scope>NUCLEOTIDE SEQUENCE [LARGE SCALE GENOMIC DNA]</scope>
    <source>
        <strain evidence="4 5">T26</strain>
    </source>
</reference>
<dbReference type="EMBL" id="AXCY01000018">
    <property type="protein sequence ID" value="KGM11562.1"/>
    <property type="molecule type" value="Genomic_DNA"/>
</dbReference>
<dbReference type="Proteomes" id="UP000029839">
    <property type="component" value="Unassembled WGS sequence"/>
</dbReference>
<keyword evidence="2" id="KW-0472">Membrane</keyword>
<accession>A0A0A0BV22</accession>
<dbReference type="AlphaFoldDB" id="A0A0A0BV22"/>
<dbReference type="Pfam" id="PF13559">
    <property type="entry name" value="DUF4129"/>
    <property type="match status" value="1"/>
</dbReference>
<keyword evidence="5" id="KW-1185">Reference proteome</keyword>
<keyword evidence="2" id="KW-1133">Transmembrane helix</keyword>